<organism evidence="2">
    <name type="scientific">Ignisphaera aggregans</name>
    <dbReference type="NCBI Taxonomy" id="334771"/>
    <lineage>
        <taxon>Archaea</taxon>
        <taxon>Thermoproteota</taxon>
        <taxon>Thermoprotei</taxon>
        <taxon>Desulfurococcales</taxon>
        <taxon>Desulfurococcaceae</taxon>
        <taxon>Ignisphaera</taxon>
    </lineage>
</organism>
<comment type="caution">
    <text evidence="2">The sequence shown here is derived from an EMBL/GenBank/DDBJ whole genome shotgun (WGS) entry which is preliminary data.</text>
</comment>
<name>A0A7J3Z5I3_9CREN</name>
<feature type="transmembrane region" description="Helical" evidence="1">
    <location>
        <begin position="40"/>
        <end position="60"/>
    </location>
</feature>
<evidence type="ECO:0000256" key="1">
    <source>
        <dbReference type="SAM" id="Phobius"/>
    </source>
</evidence>
<reference evidence="2" key="1">
    <citation type="journal article" date="2020" name="mSystems">
        <title>Genome- and Community-Level Interaction Insights into Carbon Utilization and Element Cycling Functions of Hydrothermarchaeota in Hydrothermal Sediment.</title>
        <authorList>
            <person name="Zhou Z."/>
            <person name="Liu Y."/>
            <person name="Xu W."/>
            <person name="Pan J."/>
            <person name="Luo Z.H."/>
            <person name="Li M."/>
        </authorList>
    </citation>
    <scope>NUCLEOTIDE SEQUENCE [LARGE SCALE GENOMIC DNA]</scope>
    <source>
        <strain evidence="2">SpSt-1105</strain>
    </source>
</reference>
<keyword evidence="1" id="KW-0472">Membrane</keyword>
<dbReference type="AlphaFoldDB" id="A0A7J3Z5I3"/>
<accession>A0A7J3Z5I3</accession>
<protein>
    <submittedName>
        <fullName evidence="2">Uncharacterized protein</fullName>
    </submittedName>
</protein>
<gene>
    <name evidence="2" type="ORF">ENM66_01470</name>
</gene>
<sequence>MGVVSATLETHRYFLTLLIWSLILEIIVIAYYAGKGDFGFYLQLTAIMMLITVLGIWAIISKIRKEVREGYL</sequence>
<keyword evidence="1" id="KW-0812">Transmembrane</keyword>
<feature type="transmembrane region" description="Helical" evidence="1">
    <location>
        <begin position="12"/>
        <end position="34"/>
    </location>
</feature>
<evidence type="ECO:0000313" key="2">
    <source>
        <dbReference type="EMBL" id="HHQ50010.1"/>
    </source>
</evidence>
<keyword evidence="1" id="KW-1133">Transmembrane helix</keyword>
<dbReference type="EMBL" id="DRYQ01000018">
    <property type="protein sequence ID" value="HHQ50010.1"/>
    <property type="molecule type" value="Genomic_DNA"/>
</dbReference>
<proteinExistence type="predicted"/>